<accession>A0A241XSA1</accession>
<dbReference type="InterPro" id="IPR039555">
    <property type="entry name" value="TraF/TrbB"/>
</dbReference>
<evidence type="ECO:0000256" key="1">
    <source>
        <dbReference type="SAM" id="MobiDB-lite"/>
    </source>
</evidence>
<dbReference type="NCBIfam" id="TIGR02740">
    <property type="entry name" value="TraF-like"/>
    <property type="match status" value="1"/>
</dbReference>
<feature type="chain" id="PRO_5012602489" evidence="2">
    <location>
        <begin position="22"/>
        <end position="339"/>
    </location>
</feature>
<dbReference type="InterPro" id="IPR036249">
    <property type="entry name" value="Thioredoxin-like_sf"/>
</dbReference>
<keyword evidence="2" id="KW-0732">Signal</keyword>
<name>A0A241XSA1_PSEAI</name>
<evidence type="ECO:0000313" key="3">
    <source>
        <dbReference type="EMBL" id="OTI63382.1"/>
    </source>
</evidence>
<evidence type="ECO:0000313" key="4">
    <source>
        <dbReference type="Proteomes" id="UP000194857"/>
    </source>
</evidence>
<reference evidence="3 4" key="1">
    <citation type="submission" date="2017-05" db="EMBL/GenBank/DDBJ databases">
        <authorList>
            <person name="Song R."/>
            <person name="Chenine A.L."/>
            <person name="Ruprecht R.M."/>
        </authorList>
    </citation>
    <scope>NUCLEOTIDE SEQUENCE [LARGE SCALE GENOMIC DNA]</scope>
    <source>
        <strain evidence="3 4">S567_C10_BS</strain>
    </source>
</reference>
<dbReference type="AlphaFoldDB" id="A0A241XSA1"/>
<evidence type="ECO:0000256" key="2">
    <source>
        <dbReference type="SAM" id="SignalP"/>
    </source>
</evidence>
<sequence length="339" mass="37556">MTSRRITLAVLAAMLSLSTVAAEKKKDEEPSLPAAGSETFYKGKAEGWFWYKDPKEEEEEEEKKLPPPPPPPPAPAKDEEPEAASQPEQPAIFSVKWLRDNLDTYRDIAIDSPTEENVSRYYYMQRMMMDKASKFSEMSSKVIMKDPFLDEDSRRPVATYAANAMNKMAADSRDKVLKDLSQKVGLFYFFKSDCALCVEQAGVLQSLNHATGISVIPVSMDGENLPNGGFAEYRVDSGQAEKLGIFQAPALALAIPPNKSEIVGYGAITLDVLYNRILIAAKDANVIDQKTFASTQPVNDTGLLSMEDAEGISEEMLKDPDALIEYMRTQLAKKNMEGK</sequence>
<dbReference type="RefSeq" id="WP_083195983.1">
    <property type="nucleotide sequence ID" value="NZ_NFFZ01000004.1"/>
</dbReference>
<protein>
    <submittedName>
        <fullName evidence="3">Conjugal transfer protein</fullName>
    </submittedName>
</protein>
<comment type="caution">
    <text evidence="3">The sequence shown here is derived from an EMBL/GenBank/DDBJ whole genome shotgun (WGS) entry which is preliminary data.</text>
</comment>
<feature type="region of interest" description="Disordered" evidence="1">
    <location>
        <begin position="52"/>
        <end position="90"/>
    </location>
</feature>
<dbReference type="InterPro" id="IPR014111">
    <property type="entry name" value="T4SS_TraF-like"/>
</dbReference>
<dbReference type="Proteomes" id="UP000194857">
    <property type="component" value="Unassembled WGS sequence"/>
</dbReference>
<dbReference type="Pfam" id="PF13728">
    <property type="entry name" value="TraF"/>
    <property type="match status" value="1"/>
</dbReference>
<gene>
    <name evidence="3" type="ORF">CAZ10_11195</name>
</gene>
<dbReference type="SUPFAM" id="SSF52833">
    <property type="entry name" value="Thioredoxin-like"/>
    <property type="match status" value="1"/>
</dbReference>
<feature type="signal peptide" evidence="2">
    <location>
        <begin position="1"/>
        <end position="21"/>
    </location>
</feature>
<organism evidence="3 4">
    <name type="scientific">Pseudomonas aeruginosa</name>
    <dbReference type="NCBI Taxonomy" id="287"/>
    <lineage>
        <taxon>Bacteria</taxon>
        <taxon>Pseudomonadati</taxon>
        <taxon>Pseudomonadota</taxon>
        <taxon>Gammaproteobacteria</taxon>
        <taxon>Pseudomonadales</taxon>
        <taxon>Pseudomonadaceae</taxon>
        <taxon>Pseudomonas</taxon>
    </lineage>
</organism>
<feature type="compositionally biased region" description="Pro residues" evidence="1">
    <location>
        <begin position="66"/>
        <end position="75"/>
    </location>
</feature>
<proteinExistence type="predicted"/>
<dbReference type="EMBL" id="NFFZ01000004">
    <property type="protein sequence ID" value="OTI63382.1"/>
    <property type="molecule type" value="Genomic_DNA"/>
</dbReference>